<dbReference type="Pfam" id="PF17900">
    <property type="entry name" value="Peptidase_M1_N"/>
    <property type="match status" value="1"/>
</dbReference>
<dbReference type="Pfam" id="PF11838">
    <property type="entry name" value="ERAP1_C"/>
    <property type="match status" value="1"/>
</dbReference>
<keyword evidence="2 11" id="KW-0031">Aminopeptidase</keyword>
<dbReference type="InterPro" id="IPR024571">
    <property type="entry name" value="ERAP1-like_C_dom"/>
</dbReference>
<dbReference type="InterPro" id="IPR045357">
    <property type="entry name" value="Aminopeptidase_N-like_N"/>
</dbReference>
<dbReference type="HOGENOM" id="CLU_003705_0_1_1"/>
<proteinExistence type="inferred from homology"/>
<evidence type="ECO:0000256" key="11">
    <source>
        <dbReference type="RuleBase" id="RU364040"/>
    </source>
</evidence>
<evidence type="ECO:0000256" key="1">
    <source>
        <dbReference type="ARBA" id="ARBA00010136"/>
    </source>
</evidence>
<evidence type="ECO:0000256" key="8">
    <source>
        <dbReference type="PIRSR" id="PIRSR634016-1"/>
    </source>
</evidence>
<dbReference type="GO" id="GO:0006508">
    <property type="term" value="P:proteolysis"/>
    <property type="evidence" value="ECO:0000318"/>
    <property type="project" value="GO_Central"/>
</dbReference>
<dbReference type="FunFam" id="2.60.40.1730:FF:000002">
    <property type="entry name" value="Aminopeptidase"/>
    <property type="match status" value="1"/>
</dbReference>
<dbReference type="Gene3D" id="2.60.40.1730">
    <property type="entry name" value="tricorn interacting facor f3 domain"/>
    <property type="match status" value="1"/>
</dbReference>
<dbReference type="OrthoDB" id="10031169at2759"/>
<dbReference type="FunFam" id="1.10.390.10:FF:000001">
    <property type="entry name" value="Aminopeptidase"/>
    <property type="match status" value="1"/>
</dbReference>
<dbReference type="GO" id="GO:0070006">
    <property type="term" value="F:metalloaminopeptidase activity"/>
    <property type="evidence" value="ECO:0000318"/>
    <property type="project" value="GO_Central"/>
</dbReference>
<dbReference type="EMBL" id="KE651166">
    <property type="protein sequence ID" value="EEB05184.1"/>
    <property type="molecule type" value="Genomic_DNA"/>
</dbReference>
<evidence type="ECO:0000256" key="10">
    <source>
        <dbReference type="PIRSR" id="PIRSR634016-4"/>
    </source>
</evidence>
<keyword evidence="4 9" id="KW-0479">Metal-binding</keyword>
<dbReference type="Gene3D" id="2.60.40.1910">
    <property type="match status" value="1"/>
</dbReference>
<dbReference type="InterPro" id="IPR050344">
    <property type="entry name" value="Peptidase_M1_aminopeptidases"/>
</dbReference>
<feature type="domain" description="Aminopeptidase N-like N-terminal" evidence="14">
    <location>
        <begin position="24"/>
        <end position="207"/>
    </location>
</feature>
<dbReference type="AlphaFoldDB" id="B6JXP0"/>
<evidence type="ECO:0000256" key="4">
    <source>
        <dbReference type="ARBA" id="ARBA00022723"/>
    </source>
</evidence>
<feature type="binding site" evidence="9">
    <location>
        <position position="340"/>
    </location>
    <ligand>
        <name>Zn(2+)</name>
        <dbReference type="ChEBI" id="CHEBI:29105"/>
        <note>catalytic</note>
    </ligand>
</feature>
<dbReference type="eggNOG" id="KOG1046">
    <property type="taxonomic scope" value="Eukaryota"/>
</dbReference>
<dbReference type="PANTHER" id="PTHR11533">
    <property type="entry name" value="PROTEASE M1 ZINC METALLOPROTEASE"/>
    <property type="match status" value="1"/>
</dbReference>
<evidence type="ECO:0000313" key="16">
    <source>
        <dbReference type="JaponicusDB" id="SJAG_00181"/>
    </source>
</evidence>
<dbReference type="Pfam" id="PF01433">
    <property type="entry name" value="Peptidase_M1"/>
    <property type="match status" value="1"/>
</dbReference>
<feature type="active site" description="Proton acceptor" evidence="8">
    <location>
        <position position="318"/>
    </location>
</feature>
<keyword evidence="3 11" id="KW-0645">Protease</keyword>
<dbReference type="InterPro" id="IPR027268">
    <property type="entry name" value="Peptidase_M4/M1_CTD_sf"/>
</dbReference>
<dbReference type="OMA" id="NGVCIRN"/>
<evidence type="ECO:0000256" key="3">
    <source>
        <dbReference type="ARBA" id="ARBA00022670"/>
    </source>
</evidence>
<protein>
    <recommendedName>
        <fullName evidence="11">Aminopeptidase</fullName>
        <ecNumber evidence="11">3.4.11.-</ecNumber>
    </recommendedName>
</protein>
<evidence type="ECO:0000256" key="9">
    <source>
        <dbReference type="PIRSR" id="PIRSR634016-3"/>
    </source>
</evidence>
<evidence type="ECO:0000256" key="7">
    <source>
        <dbReference type="ARBA" id="ARBA00023049"/>
    </source>
</evidence>
<dbReference type="SUPFAM" id="SSF55486">
    <property type="entry name" value="Metalloproteases ('zincins'), catalytic domain"/>
    <property type="match status" value="1"/>
</dbReference>
<dbReference type="InterPro" id="IPR014782">
    <property type="entry name" value="Peptidase_M1_dom"/>
</dbReference>
<dbReference type="JaponicusDB" id="SJAG_00181">
    <property type="gene designation" value="ape2"/>
</dbReference>
<dbReference type="Gene3D" id="1.25.50.20">
    <property type="match status" value="1"/>
</dbReference>
<dbReference type="Proteomes" id="UP000001744">
    <property type="component" value="Unassembled WGS sequence"/>
</dbReference>
<evidence type="ECO:0000256" key="6">
    <source>
        <dbReference type="ARBA" id="ARBA00022833"/>
    </source>
</evidence>
<feature type="domain" description="Peptidase M1 membrane alanine aminopeptidase" evidence="12">
    <location>
        <begin position="246"/>
        <end position="462"/>
    </location>
</feature>
<dbReference type="GO" id="GO:0000328">
    <property type="term" value="C:fungal-type vacuole lumen"/>
    <property type="evidence" value="ECO:0007669"/>
    <property type="project" value="EnsemblFungi"/>
</dbReference>
<evidence type="ECO:0000256" key="5">
    <source>
        <dbReference type="ARBA" id="ARBA00022801"/>
    </source>
</evidence>
<gene>
    <name evidence="16" type="primary">ape2</name>
    <name evidence="15" type="ORF">SJAG_00181</name>
</gene>
<dbReference type="STRING" id="402676.B6JXP0"/>
<feature type="binding site" evidence="9">
    <location>
        <position position="321"/>
    </location>
    <ligand>
        <name>Zn(2+)</name>
        <dbReference type="ChEBI" id="CHEBI:29105"/>
        <note>catalytic</note>
    </ligand>
</feature>
<evidence type="ECO:0000259" key="14">
    <source>
        <dbReference type="Pfam" id="PF17900"/>
    </source>
</evidence>
<reference evidence="15 17" key="1">
    <citation type="journal article" date="2011" name="Science">
        <title>Comparative functional genomics of the fission yeasts.</title>
        <authorList>
            <person name="Rhind N."/>
            <person name="Chen Z."/>
            <person name="Yassour M."/>
            <person name="Thompson D.A."/>
            <person name="Haas B.J."/>
            <person name="Habib N."/>
            <person name="Wapinski I."/>
            <person name="Roy S."/>
            <person name="Lin M.F."/>
            <person name="Heiman D.I."/>
            <person name="Young S.K."/>
            <person name="Furuya K."/>
            <person name="Guo Y."/>
            <person name="Pidoux A."/>
            <person name="Chen H.M."/>
            <person name="Robbertse B."/>
            <person name="Goldberg J.M."/>
            <person name="Aoki K."/>
            <person name="Bayne E.H."/>
            <person name="Berlin A.M."/>
            <person name="Desjardins C.A."/>
            <person name="Dobbs E."/>
            <person name="Dukaj L."/>
            <person name="Fan L."/>
            <person name="FitzGerald M.G."/>
            <person name="French C."/>
            <person name="Gujja S."/>
            <person name="Hansen K."/>
            <person name="Keifenheim D."/>
            <person name="Levin J.Z."/>
            <person name="Mosher R.A."/>
            <person name="Mueller C.A."/>
            <person name="Pfiffner J."/>
            <person name="Priest M."/>
            <person name="Russ C."/>
            <person name="Smialowska A."/>
            <person name="Swoboda P."/>
            <person name="Sykes S.M."/>
            <person name="Vaughn M."/>
            <person name="Vengrova S."/>
            <person name="Yoder R."/>
            <person name="Zeng Q."/>
            <person name="Allshire R."/>
            <person name="Baulcombe D."/>
            <person name="Birren B.W."/>
            <person name="Brown W."/>
            <person name="Ekwall K."/>
            <person name="Kellis M."/>
            <person name="Leatherwood J."/>
            <person name="Levin H."/>
            <person name="Margalit H."/>
            <person name="Martienssen R."/>
            <person name="Nieduszynski C.A."/>
            <person name="Spatafora J.W."/>
            <person name="Friedman N."/>
            <person name="Dalgaard J.Z."/>
            <person name="Baumann P."/>
            <person name="Niki H."/>
            <person name="Regev A."/>
            <person name="Nusbaum C."/>
        </authorList>
    </citation>
    <scope>NUCLEOTIDE SEQUENCE [LARGE SCALE GENOMIC DNA]</scope>
    <source>
        <strain evidence="17">yFS275 / FY16936</strain>
    </source>
</reference>
<feature type="site" description="Transition state stabilizer" evidence="10">
    <location>
        <position position="403"/>
    </location>
</feature>
<dbReference type="GO" id="GO:0005771">
    <property type="term" value="C:multivesicular body"/>
    <property type="evidence" value="ECO:0007669"/>
    <property type="project" value="EnsemblFungi"/>
</dbReference>
<dbReference type="VEuPathDB" id="FungiDB:SJAG_00181"/>
<keyword evidence="6 9" id="KW-0862">Zinc</keyword>
<comment type="cofactor">
    <cofactor evidence="9 11">
        <name>Zn(2+)</name>
        <dbReference type="ChEBI" id="CHEBI:29105"/>
    </cofactor>
    <text evidence="9 11">Binds 1 zinc ion per subunit.</text>
</comment>
<keyword evidence="7 11" id="KW-0482">Metalloprotease</keyword>
<dbReference type="InterPro" id="IPR034016">
    <property type="entry name" value="M1_APN-typ"/>
</dbReference>
<evidence type="ECO:0000313" key="15">
    <source>
        <dbReference type="EMBL" id="EEB05184.1"/>
    </source>
</evidence>
<dbReference type="SUPFAM" id="SSF63737">
    <property type="entry name" value="Leukotriene A4 hydrolase N-terminal domain"/>
    <property type="match status" value="1"/>
</dbReference>
<dbReference type="GO" id="GO:0061957">
    <property type="term" value="C:NVT complex"/>
    <property type="evidence" value="ECO:0007669"/>
    <property type="project" value="EnsemblFungi"/>
</dbReference>
<dbReference type="FunFam" id="2.60.40.1910:FF:000004">
    <property type="entry name" value="Aminopeptidase"/>
    <property type="match status" value="1"/>
</dbReference>
<dbReference type="GO" id="GO:0008270">
    <property type="term" value="F:zinc ion binding"/>
    <property type="evidence" value="ECO:0007669"/>
    <property type="project" value="UniProtKB-UniRule"/>
</dbReference>
<dbReference type="GO" id="GO:0043171">
    <property type="term" value="P:peptide catabolic process"/>
    <property type="evidence" value="ECO:0000318"/>
    <property type="project" value="GO_Central"/>
</dbReference>
<dbReference type="CDD" id="cd09601">
    <property type="entry name" value="M1_APN-Q_like"/>
    <property type="match status" value="1"/>
</dbReference>
<dbReference type="InterPro" id="IPR042097">
    <property type="entry name" value="Aminopeptidase_N-like_N_sf"/>
</dbReference>
<name>B6JXP0_SCHJY</name>
<organism evidence="15 17">
    <name type="scientific">Schizosaccharomyces japonicus (strain yFS275 / FY16936)</name>
    <name type="common">Fission yeast</name>
    <dbReference type="NCBI Taxonomy" id="402676"/>
    <lineage>
        <taxon>Eukaryota</taxon>
        <taxon>Fungi</taxon>
        <taxon>Dikarya</taxon>
        <taxon>Ascomycota</taxon>
        <taxon>Taphrinomycotina</taxon>
        <taxon>Schizosaccharomycetes</taxon>
        <taxon>Schizosaccharomycetales</taxon>
        <taxon>Schizosaccharomycetaceae</taxon>
        <taxon>Schizosaccharomyces</taxon>
    </lineage>
</organism>
<dbReference type="FunFam" id="1.25.50.20:FF:000002">
    <property type="entry name" value="Aminopeptidase"/>
    <property type="match status" value="1"/>
</dbReference>
<feature type="domain" description="ERAP1-like C-terminal" evidence="13">
    <location>
        <begin position="541"/>
        <end position="859"/>
    </location>
</feature>
<dbReference type="GO" id="GO:0120113">
    <property type="term" value="P:cytoplasm to vacuole targeting by the NVT pathway"/>
    <property type="evidence" value="ECO:0007669"/>
    <property type="project" value="EnsemblFungi"/>
</dbReference>
<dbReference type="PRINTS" id="PR00756">
    <property type="entry name" value="ALADIPTASE"/>
</dbReference>
<keyword evidence="5 11" id="KW-0378">Hydrolase</keyword>
<feature type="binding site" evidence="9">
    <location>
        <position position="317"/>
    </location>
    <ligand>
        <name>Zn(2+)</name>
        <dbReference type="ChEBI" id="CHEBI:29105"/>
        <note>catalytic</note>
    </ligand>
</feature>
<comment type="similarity">
    <text evidence="1 11">Belongs to the peptidase M1 family.</text>
</comment>
<dbReference type="EC" id="3.4.11.-" evidence="11"/>
<dbReference type="GeneID" id="7049745"/>
<accession>B6JXP0</accession>
<keyword evidence="17" id="KW-1185">Reference proteome</keyword>
<dbReference type="Gene3D" id="1.10.390.10">
    <property type="entry name" value="Neutral Protease Domain 2"/>
    <property type="match status" value="1"/>
</dbReference>
<dbReference type="MEROPS" id="M01.A29"/>
<evidence type="ECO:0000256" key="2">
    <source>
        <dbReference type="ARBA" id="ARBA00022438"/>
    </source>
</evidence>
<dbReference type="RefSeq" id="XP_002171477.1">
    <property type="nucleotide sequence ID" value="XM_002171441.2"/>
</dbReference>
<dbReference type="InterPro" id="IPR001930">
    <property type="entry name" value="Peptidase_M1"/>
</dbReference>
<evidence type="ECO:0000313" key="17">
    <source>
        <dbReference type="Proteomes" id="UP000001744"/>
    </source>
</evidence>
<evidence type="ECO:0000259" key="12">
    <source>
        <dbReference type="Pfam" id="PF01433"/>
    </source>
</evidence>
<dbReference type="GO" id="GO:0005576">
    <property type="term" value="C:extracellular region"/>
    <property type="evidence" value="ECO:0000318"/>
    <property type="project" value="GO_Central"/>
</dbReference>
<sequence length="883" mass="99624">MQVTAPTPAVDTEDQRTTLPKNVKPIHYDLKLYPDLDTFTYGGKVAIQLDVLEDTNTITLHSLNIRFLSVCLEWGKQAVWTDDIEYATEDERVILHFNSTVPANTVAVLSISFCAIISSGMEGFYRSSYVDADGKTKYLGTTQFEPTSARRAFPCWDEPALKATFSISITAKENFVILSNMNAAKESLDNGYKTVDFAKTVTMSTYLLAWVVGELEYVEAFTSGEHCAKLPVRVYTTPGSAHLGKFAADLGAKTLDFFSGVFNEPYPLPKCDMVAIPDFEAGAMENWGLVTYRLSAVIVDENSAAATIERVAEVVQHELAHQWFGNLVTMQFWDSLWLNEGFATWMSWFSCNHFYPEWKVWEGYVIDNLQSALSLDSLRSSHPIEMPILHEYEINQMFDAISYSKGSCVIRMISKYLSEDVFIKGIQRYISKHRYGNAVTENLWDALSEVSGIDVNGIMNCWVKKIGFPVVSVTETEKGLKVEQHRFLSSGDVKEEEDKTLYWLPLKLKTLKDGKAVVDEKLVSTERSALIPADKDALVSYKLNADQTAIYRVAYTSAHLERLSKLAVAQPDYLTVEDRAGLVADVAAISRAGYGHVSDLFNIVRHWKHDSSFVVFSIMLQRINGINNTMNFQSKELTTALRKFLLDISAPKCHELGWKFDDKDDHISRQFKALLFSVAGLNGDEKVIAAARAMFDAYVQGDSSAINDNLRSAVFQIVITHGGKKQWEQLLNIYKTSRNPYEKIYALRSFGRTQDDELLQRTLRLVLDPIVKDQDIYIVYGSCRNSAKGIRAMWDFNTTHWPEICKRLPAAGTMQGTVVNLMCSSFTSEEDIKKIEAFFADKDTRKYERPLRQAIDVVRSSASFIAKSSGDIVDWLKKTGYYV</sequence>
<dbReference type="PANTHER" id="PTHR11533:SF174">
    <property type="entry name" value="PUROMYCIN-SENSITIVE AMINOPEPTIDASE-RELATED"/>
    <property type="match status" value="1"/>
</dbReference>
<evidence type="ECO:0000259" key="13">
    <source>
        <dbReference type="Pfam" id="PF11838"/>
    </source>
</evidence>